<sequence length="45" mass="5526">MRSIGGEEKRTFRWIFRRCKKDFFLINIKKNRLGKLLKSKRKGIK</sequence>
<proteinExistence type="predicted"/>
<comment type="caution">
    <text evidence="1">The sequence shown here is derived from an EMBL/GenBank/DDBJ whole genome shotgun (WGS) entry which is preliminary data.</text>
</comment>
<reference evidence="1 2" key="1">
    <citation type="submission" date="2016-01" db="EMBL/GenBank/DDBJ databases">
        <title>Draft Genome Sequences of Seven Thermophilic Sporeformers Isolated from Foods.</title>
        <authorList>
            <person name="Berendsen E.M."/>
            <person name="Wells-Bennik M.H."/>
            <person name="Krawcyk A.O."/>
            <person name="De Jong A."/>
            <person name="Holsappel S."/>
            <person name="Eijlander R.T."/>
            <person name="Kuipers O.P."/>
        </authorList>
    </citation>
    <scope>NUCLEOTIDE SEQUENCE [LARGE SCALE GENOMIC DNA]</scope>
    <source>
        <strain evidence="1 2">B4135</strain>
    </source>
</reference>
<protein>
    <submittedName>
        <fullName evidence="1">Uncharacterized protein</fullName>
    </submittedName>
</protein>
<dbReference type="EMBL" id="LQYT01000082">
    <property type="protein sequence ID" value="KYD13256.1"/>
    <property type="molecule type" value="Genomic_DNA"/>
</dbReference>
<gene>
    <name evidence="1" type="ORF">B4135_2919</name>
</gene>
<organism evidence="1 2">
    <name type="scientific">Caldibacillus debilis</name>
    <dbReference type="NCBI Taxonomy" id="301148"/>
    <lineage>
        <taxon>Bacteria</taxon>
        <taxon>Bacillati</taxon>
        <taxon>Bacillota</taxon>
        <taxon>Bacilli</taxon>
        <taxon>Bacillales</taxon>
        <taxon>Bacillaceae</taxon>
        <taxon>Caldibacillus</taxon>
    </lineage>
</organism>
<dbReference type="STRING" id="301148.B4135_2919"/>
<dbReference type="AlphaFoldDB" id="A0A150LMT6"/>
<name>A0A150LMT6_9BACI</name>
<dbReference type="Proteomes" id="UP000075683">
    <property type="component" value="Unassembled WGS sequence"/>
</dbReference>
<evidence type="ECO:0000313" key="1">
    <source>
        <dbReference type="EMBL" id="KYD13256.1"/>
    </source>
</evidence>
<evidence type="ECO:0000313" key="2">
    <source>
        <dbReference type="Proteomes" id="UP000075683"/>
    </source>
</evidence>
<accession>A0A150LMT6</accession>